<dbReference type="OrthoDB" id="8660908at2"/>
<evidence type="ECO:0000313" key="1">
    <source>
        <dbReference type="EMBL" id="BBM85817.1"/>
    </source>
</evidence>
<dbReference type="EMBL" id="AP019860">
    <property type="protein sequence ID" value="BBM85817.1"/>
    <property type="molecule type" value="Genomic_DNA"/>
</dbReference>
<evidence type="ECO:0000313" key="2">
    <source>
        <dbReference type="Proteomes" id="UP000326354"/>
    </source>
</evidence>
<dbReference type="InterPro" id="IPR006626">
    <property type="entry name" value="PbH1"/>
</dbReference>
<evidence type="ECO:0008006" key="3">
    <source>
        <dbReference type="Google" id="ProtNLM"/>
    </source>
</evidence>
<dbReference type="Gene3D" id="2.160.20.10">
    <property type="entry name" value="Single-stranded right-handed beta-helix, Pectin lyase-like"/>
    <property type="match status" value="1"/>
</dbReference>
<reference evidence="1 2" key="1">
    <citation type="submission" date="2019-08" db="EMBL/GenBank/DDBJ databases">
        <title>Complete genome sequence of Candidatus Uab amorphum.</title>
        <authorList>
            <person name="Shiratori T."/>
            <person name="Suzuki S."/>
            <person name="Kakizawa Y."/>
            <person name="Ishida K."/>
        </authorList>
    </citation>
    <scope>NUCLEOTIDE SEQUENCE [LARGE SCALE GENOMIC DNA]</scope>
    <source>
        <strain evidence="1 2">SRT547</strain>
    </source>
</reference>
<gene>
    <name evidence="1" type="ORF">UABAM_04195</name>
</gene>
<dbReference type="AlphaFoldDB" id="A0A5S9IQF3"/>
<dbReference type="SMART" id="SM00710">
    <property type="entry name" value="PbH1"/>
    <property type="match status" value="4"/>
</dbReference>
<dbReference type="Proteomes" id="UP000326354">
    <property type="component" value="Chromosome"/>
</dbReference>
<dbReference type="InterPro" id="IPR011050">
    <property type="entry name" value="Pectin_lyase_fold/virulence"/>
</dbReference>
<sequence>MRILLIVLSTSLCWANTIWVSPQGGKVVHENKEIKTVTLEEALEQKTYSLQLLPGTYAKSYVIKYGGQPDNPVVIYGNGDVVFDGETKPGDKGDPAFLVNKKQWVVFDNISFRNYWNTAILIKNSRYITVRNSRFTGARWPIFVRDKETHHVLVEDNHWVQDPSGKVWHTIPWAESHHGDYGFLNGALLGGKKILGSVVFRRNTIRYAYNGIRIVGNREKHHIDNFNVEVYDNTFEYVRDNPVEPEGSASNWWIHHNRFYNCYALLSFTEVAGEKWFVFRNIGWWDEEPGKDGGHTRGKIYKFAGNGPYPRGEFWAFHNSWYSRSPLIMGGITHHFYHYNNAVFYTGEVNIIEGANGKEDVVDVLHPSYELDYNIANLAYPKNILQSKREQHSIHADPKFSNAPQGKFSLEEDSPAIDKGKVLQIGDWQSVFDGKAPDMGAFEKDKCLPGPPFCFMSDKYQERPRIVRLEMTNNDLRIWFSVVMPEKEIEVRMGDNKITAVLQGHSLKCKIPDGLGKENIYLPKNLCGTNGLHITLWSCQYKNIGLYE</sequence>
<accession>A0A5S9IQF3</accession>
<dbReference type="SUPFAM" id="SSF51126">
    <property type="entry name" value="Pectin lyase-like"/>
    <property type="match status" value="1"/>
</dbReference>
<dbReference type="InterPro" id="IPR012334">
    <property type="entry name" value="Pectin_lyas_fold"/>
</dbReference>
<dbReference type="RefSeq" id="WP_151969907.1">
    <property type="nucleotide sequence ID" value="NZ_AP019860.1"/>
</dbReference>
<name>A0A5S9IQF3_UABAM</name>
<dbReference type="KEGG" id="uam:UABAM_04195"/>
<organism evidence="1 2">
    <name type="scientific">Uabimicrobium amorphum</name>
    <dbReference type="NCBI Taxonomy" id="2596890"/>
    <lineage>
        <taxon>Bacteria</taxon>
        <taxon>Pseudomonadati</taxon>
        <taxon>Planctomycetota</taxon>
        <taxon>Candidatus Uabimicrobiia</taxon>
        <taxon>Candidatus Uabimicrobiales</taxon>
        <taxon>Candidatus Uabimicrobiaceae</taxon>
        <taxon>Candidatus Uabimicrobium</taxon>
    </lineage>
</organism>
<keyword evidence="2" id="KW-1185">Reference proteome</keyword>
<proteinExistence type="predicted"/>
<protein>
    <recommendedName>
        <fullName evidence="3">Right handed beta helix domain-containing protein</fullName>
    </recommendedName>
</protein>